<evidence type="ECO:0000256" key="5">
    <source>
        <dbReference type="HAMAP-Rule" id="MF_00651"/>
    </source>
</evidence>
<dbReference type="GO" id="GO:0016788">
    <property type="term" value="F:hydrolase activity, acting on ester bonds"/>
    <property type="evidence" value="ECO:0007669"/>
    <property type="project" value="UniProtKB-UniRule"/>
</dbReference>
<keyword evidence="1 5" id="KW-0963">Cytoplasm</keyword>
<protein>
    <recommendedName>
        <fullName evidence="5">Putative pre-16S rRNA nuclease</fullName>
        <ecNumber evidence="5">3.1.-.-</ecNumber>
    </recommendedName>
</protein>
<comment type="function">
    <text evidence="5">Could be a nuclease involved in processing of the 5'-end of pre-16S rRNA.</text>
</comment>
<evidence type="ECO:0000256" key="3">
    <source>
        <dbReference type="ARBA" id="ARBA00022722"/>
    </source>
</evidence>
<dbReference type="PANTHER" id="PTHR33317:SF4">
    <property type="entry name" value="POLYNUCLEOTIDYL TRANSFERASE, RIBONUCLEASE H-LIKE SUPERFAMILY PROTEIN"/>
    <property type="match status" value="1"/>
</dbReference>
<dbReference type="GO" id="GO:0004518">
    <property type="term" value="F:nuclease activity"/>
    <property type="evidence" value="ECO:0007669"/>
    <property type="project" value="UniProtKB-KW"/>
</dbReference>
<evidence type="ECO:0000256" key="2">
    <source>
        <dbReference type="ARBA" id="ARBA00022517"/>
    </source>
</evidence>
<accession>A0A2H0BDP0</accession>
<feature type="domain" description="YqgF/RNase H-like" evidence="6">
    <location>
        <begin position="1"/>
        <end position="104"/>
    </location>
</feature>
<dbReference type="HAMAP" id="MF_00651">
    <property type="entry name" value="Nuclease_YqgF"/>
    <property type="match status" value="1"/>
</dbReference>
<dbReference type="NCBIfam" id="TIGR00250">
    <property type="entry name" value="RNAse_H_YqgF"/>
    <property type="match status" value="1"/>
</dbReference>
<evidence type="ECO:0000256" key="1">
    <source>
        <dbReference type="ARBA" id="ARBA00022490"/>
    </source>
</evidence>
<dbReference type="InterPro" id="IPR012337">
    <property type="entry name" value="RNaseH-like_sf"/>
</dbReference>
<dbReference type="EMBL" id="PCST01000017">
    <property type="protein sequence ID" value="PIP55795.1"/>
    <property type="molecule type" value="Genomic_DNA"/>
</dbReference>
<dbReference type="Proteomes" id="UP000229794">
    <property type="component" value="Unassembled WGS sequence"/>
</dbReference>
<comment type="similarity">
    <text evidence="5">Belongs to the YqgF HJR family.</text>
</comment>
<keyword evidence="2 5" id="KW-0690">Ribosome biogenesis</keyword>
<organism evidence="7 8">
    <name type="scientific">Candidatus Zambryskibacteria bacterium CG22_combo_CG10-13_8_21_14_all_42_17</name>
    <dbReference type="NCBI Taxonomy" id="1975118"/>
    <lineage>
        <taxon>Bacteria</taxon>
        <taxon>Candidatus Zambryskiibacteriota</taxon>
    </lineage>
</organism>
<sequence length="135" mass="15022">MRLMAIDYGEKRVGIALTDETGSFALPRAVWPNDRSLMDKVIKLIKEEAIGKIIIGESKNLDGSANPVQKEINKFKDELQKSLLAEVSEIEIIFHPEVFTTVEARRLQGQTDMTDASAAALILKSFIDTVYNKGI</sequence>
<evidence type="ECO:0000313" key="7">
    <source>
        <dbReference type="EMBL" id="PIP55795.1"/>
    </source>
</evidence>
<evidence type="ECO:0000256" key="4">
    <source>
        <dbReference type="ARBA" id="ARBA00022801"/>
    </source>
</evidence>
<dbReference type="Pfam" id="PF03652">
    <property type="entry name" value="RuvX"/>
    <property type="match status" value="1"/>
</dbReference>
<dbReference type="PANTHER" id="PTHR33317">
    <property type="entry name" value="POLYNUCLEOTIDYL TRANSFERASE, RIBONUCLEASE H-LIKE SUPERFAMILY PROTEIN"/>
    <property type="match status" value="1"/>
</dbReference>
<keyword evidence="3 5" id="KW-0540">Nuclease</keyword>
<evidence type="ECO:0000259" key="6">
    <source>
        <dbReference type="SMART" id="SM00732"/>
    </source>
</evidence>
<keyword evidence="4 5" id="KW-0378">Hydrolase</keyword>
<proteinExistence type="inferred from homology"/>
<dbReference type="SMART" id="SM00732">
    <property type="entry name" value="YqgFc"/>
    <property type="match status" value="1"/>
</dbReference>
<dbReference type="InterPro" id="IPR006641">
    <property type="entry name" value="YqgF/RNaseH-like_dom"/>
</dbReference>
<dbReference type="CDD" id="cd16964">
    <property type="entry name" value="YqgF"/>
    <property type="match status" value="1"/>
</dbReference>
<evidence type="ECO:0000313" key="8">
    <source>
        <dbReference type="Proteomes" id="UP000229794"/>
    </source>
</evidence>
<dbReference type="InterPro" id="IPR037027">
    <property type="entry name" value="YqgF/RNaseH-like_dom_sf"/>
</dbReference>
<dbReference type="InterPro" id="IPR005227">
    <property type="entry name" value="YqgF"/>
</dbReference>
<name>A0A2H0BDP0_9BACT</name>
<gene>
    <name evidence="7" type="ORF">COX06_01320</name>
</gene>
<dbReference type="GO" id="GO:0005829">
    <property type="term" value="C:cytosol"/>
    <property type="evidence" value="ECO:0007669"/>
    <property type="project" value="TreeGrafter"/>
</dbReference>
<dbReference type="SUPFAM" id="SSF53098">
    <property type="entry name" value="Ribonuclease H-like"/>
    <property type="match status" value="1"/>
</dbReference>
<comment type="subcellular location">
    <subcellularLocation>
        <location evidence="5">Cytoplasm</location>
    </subcellularLocation>
</comment>
<dbReference type="AlphaFoldDB" id="A0A2H0BDP0"/>
<dbReference type="EC" id="3.1.-.-" evidence="5"/>
<dbReference type="Gene3D" id="3.30.420.140">
    <property type="entry name" value="YqgF/RNase H-like domain"/>
    <property type="match status" value="1"/>
</dbReference>
<dbReference type="GO" id="GO:0000967">
    <property type="term" value="P:rRNA 5'-end processing"/>
    <property type="evidence" value="ECO:0007669"/>
    <property type="project" value="UniProtKB-UniRule"/>
</dbReference>
<reference evidence="7 8" key="1">
    <citation type="submission" date="2017-09" db="EMBL/GenBank/DDBJ databases">
        <title>Depth-based differentiation of microbial function through sediment-hosted aquifers and enrichment of novel symbionts in the deep terrestrial subsurface.</title>
        <authorList>
            <person name="Probst A.J."/>
            <person name="Ladd B."/>
            <person name="Jarett J.K."/>
            <person name="Geller-Mcgrath D.E."/>
            <person name="Sieber C.M."/>
            <person name="Emerson J.B."/>
            <person name="Anantharaman K."/>
            <person name="Thomas B.C."/>
            <person name="Malmstrom R."/>
            <person name="Stieglmeier M."/>
            <person name="Klingl A."/>
            <person name="Woyke T."/>
            <person name="Ryan C.M."/>
            <person name="Banfield J.F."/>
        </authorList>
    </citation>
    <scope>NUCLEOTIDE SEQUENCE [LARGE SCALE GENOMIC DNA]</scope>
    <source>
        <strain evidence="7">CG22_combo_CG10-13_8_21_14_all_42_17</strain>
    </source>
</reference>
<comment type="caution">
    <text evidence="7">The sequence shown here is derived from an EMBL/GenBank/DDBJ whole genome shotgun (WGS) entry which is preliminary data.</text>
</comment>